<dbReference type="RefSeq" id="WP_012862126.1">
    <property type="nucleotide sequence ID" value="NC_013517.1"/>
</dbReference>
<feature type="domain" description="S-Me-THD-like C-terminal" evidence="2">
    <location>
        <begin position="173"/>
        <end position="322"/>
    </location>
</feature>
<feature type="domain" description="S-Me-THD N-terminal" evidence="1">
    <location>
        <begin position="9"/>
        <end position="156"/>
    </location>
</feature>
<gene>
    <name evidence="3" type="ordered locus">Sterm_2687</name>
</gene>
<organism evidence="3 4">
    <name type="scientific">Sebaldella termitidis (strain ATCC 33386 / NCTC 11300)</name>
    <dbReference type="NCBI Taxonomy" id="526218"/>
    <lineage>
        <taxon>Bacteria</taxon>
        <taxon>Fusobacteriati</taxon>
        <taxon>Fusobacteriota</taxon>
        <taxon>Fusobacteriia</taxon>
        <taxon>Fusobacteriales</taxon>
        <taxon>Leptotrichiaceae</taxon>
        <taxon>Sebaldella</taxon>
    </lineage>
</organism>
<evidence type="ECO:0000313" key="3">
    <source>
        <dbReference type="EMBL" id="ACZ09532.1"/>
    </source>
</evidence>
<dbReference type="Pfam" id="PF06032">
    <property type="entry name" value="S-Me-THD_N"/>
    <property type="match status" value="1"/>
</dbReference>
<evidence type="ECO:0000313" key="4">
    <source>
        <dbReference type="Proteomes" id="UP000000845"/>
    </source>
</evidence>
<reference evidence="3 4" key="2">
    <citation type="journal article" date="2010" name="Stand. Genomic Sci.">
        <title>Complete genome sequence of Sebaldella termitidis type strain (NCTC 11300).</title>
        <authorList>
            <person name="Harmon-Smith M."/>
            <person name="Celia L."/>
            <person name="Chertkov O."/>
            <person name="Lapidus A."/>
            <person name="Copeland A."/>
            <person name="Glavina Del Rio T."/>
            <person name="Nolan M."/>
            <person name="Lucas S."/>
            <person name="Tice H."/>
            <person name="Cheng J.F."/>
            <person name="Han C."/>
            <person name="Detter J.C."/>
            <person name="Bruce D."/>
            <person name="Goodwin L."/>
            <person name="Pitluck S."/>
            <person name="Pati A."/>
            <person name="Liolios K."/>
            <person name="Ivanova N."/>
            <person name="Mavromatis K."/>
            <person name="Mikhailova N."/>
            <person name="Chen A."/>
            <person name="Palaniappan K."/>
            <person name="Land M."/>
            <person name="Hauser L."/>
            <person name="Chang Y.J."/>
            <person name="Jeffries C.D."/>
            <person name="Brettin T."/>
            <person name="Goker M."/>
            <person name="Beck B."/>
            <person name="Bristow J."/>
            <person name="Eisen J.A."/>
            <person name="Markowitz V."/>
            <person name="Hugenholtz P."/>
            <person name="Kyrpides N.C."/>
            <person name="Klenk H.P."/>
            <person name="Chen F."/>
        </authorList>
    </citation>
    <scope>NUCLEOTIDE SEQUENCE [LARGE SCALE GENOMIC DNA]</scope>
    <source>
        <strain evidence="4">ATCC 33386 / NCTC 11300</strain>
    </source>
</reference>
<dbReference type="Pfam" id="PF20906">
    <property type="entry name" value="S-Me-THD_C"/>
    <property type="match status" value="1"/>
</dbReference>
<dbReference type="InterPro" id="IPR027479">
    <property type="entry name" value="S-Me-THD_N_sf"/>
</dbReference>
<evidence type="ECO:0000259" key="1">
    <source>
        <dbReference type="Pfam" id="PF06032"/>
    </source>
</evidence>
<accession>D1AMF8</accession>
<dbReference type="eggNOG" id="COG3535">
    <property type="taxonomic scope" value="Bacteria"/>
</dbReference>
<dbReference type="InterPro" id="IPR048350">
    <property type="entry name" value="S-Me-THD-like_C"/>
</dbReference>
<dbReference type="Gene3D" id="2.40.390.10">
    <property type="entry name" value="CV3147-like"/>
    <property type="match status" value="1"/>
</dbReference>
<dbReference type="KEGG" id="str:Sterm_2687"/>
<reference evidence="4" key="1">
    <citation type="submission" date="2009-09" db="EMBL/GenBank/DDBJ databases">
        <title>The complete chromosome of Sebaldella termitidis ATCC 33386.</title>
        <authorList>
            <consortium name="US DOE Joint Genome Institute (JGI-PGF)"/>
            <person name="Lucas S."/>
            <person name="Copeland A."/>
            <person name="Lapidus A."/>
            <person name="Glavina del Rio T."/>
            <person name="Dalin E."/>
            <person name="Tice H."/>
            <person name="Bruce D."/>
            <person name="Goodwin L."/>
            <person name="Pitluck S."/>
            <person name="Kyrpides N."/>
            <person name="Mavromatis K."/>
            <person name="Ivanova N."/>
            <person name="Mikhailova N."/>
            <person name="Sims D."/>
            <person name="Meincke L."/>
            <person name="Brettin T."/>
            <person name="Detter J.C."/>
            <person name="Han C."/>
            <person name="Larimer F."/>
            <person name="Land M."/>
            <person name="Hauser L."/>
            <person name="Markowitz V."/>
            <person name="Cheng J.F."/>
            <person name="Hugenholtz P."/>
            <person name="Woyke T."/>
            <person name="Wu D."/>
            <person name="Eisen J.A."/>
        </authorList>
    </citation>
    <scope>NUCLEOTIDE SEQUENCE [LARGE SCALE GENOMIC DNA]</scope>
    <source>
        <strain evidence="4">ATCC 33386 / NCTC 11300</strain>
    </source>
</reference>
<dbReference type="HOGENOM" id="CLU_780157_0_0_0"/>
<dbReference type="SUPFAM" id="SSF160991">
    <property type="entry name" value="CV3147-like"/>
    <property type="match status" value="1"/>
</dbReference>
<dbReference type="EMBL" id="CP001739">
    <property type="protein sequence ID" value="ACZ09532.1"/>
    <property type="molecule type" value="Genomic_DNA"/>
</dbReference>
<dbReference type="InterPro" id="IPR024071">
    <property type="entry name" value="S-Me-THD_C_sf"/>
</dbReference>
<dbReference type="Proteomes" id="UP000000845">
    <property type="component" value="Chromosome"/>
</dbReference>
<sequence length="354" mass="37916">MILNEEVLKHALIGGTILGGGGGGSREEGILLGREALKYGSPELMPIEVLKDEDIVVTVSAVGAPAAKDKYITGDDYVRTIELLKKISGKDIAGIITNENGGIATINGWLQSAKLGIPLIDAPCNGRAHPTGVMGSIGLHSLENYVTYQAAAGGNKENGMYTEIMTKGSIDNTAKLVRQAAIAAGGLVAVARNPVSVKYLKKNAAIGGIHHAIELGKAFYEGLEESGEKAVKNVAEVLNGIILTEGTIRRFNLNTSGGFDVGSLWVNEYELTFWNEYMTAEADGKRIATFPDLIMTFDKNTGFPVTSAEIKNGQEIIIIKADKSNLKLGSGMKDKKLFEDVEKILDKEIIKYVF</sequence>
<dbReference type="Gene3D" id="3.40.1610.10">
    <property type="entry name" value="CV3147-like domain"/>
    <property type="match status" value="1"/>
</dbReference>
<keyword evidence="4" id="KW-1185">Reference proteome</keyword>
<dbReference type="AlphaFoldDB" id="D1AMF8"/>
<dbReference type="InterPro" id="IPR010318">
    <property type="entry name" value="S-Me-THD_N"/>
</dbReference>
<dbReference type="STRING" id="526218.Sterm_2687"/>
<evidence type="ECO:0008006" key="5">
    <source>
        <dbReference type="Google" id="ProtNLM"/>
    </source>
</evidence>
<evidence type="ECO:0000259" key="2">
    <source>
        <dbReference type="Pfam" id="PF20906"/>
    </source>
</evidence>
<proteinExistence type="predicted"/>
<protein>
    <recommendedName>
        <fullName evidence="5">OsrF</fullName>
    </recommendedName>
</protein>
<name>D1AMF8_SEBTE</name>